<dbReference type="KEGG" id="asau:88173435"/>
<protein>
    <recommendedName>
        <fullName evidence="5">Centromere protein H C-terminal domain-containing protein</fullName>
    </recommendedName>
</protein>
<evidence type="ECO:0000313" key="4">
    <source>
        <dbReference type="Proteomes" id="UP001338582"/>
    </source>
</evidence>
<evidence type="ECO:0000256" key="1">
    <source>
        <dbReference type="SAM" id="Coils"/>
    </source>
</evidence>
<feature type="compositionally biased region" description="Basic and acidic residues" evidence="2">
    <location>
        <begin position="60"/>
        <end position="71"/>
    </location>
</feature>
<evidence type="ECO:0008006" key="5">
    <source>
        <dbReference type="Google" id="ProtNLM"/>
    </source>
</evidence>
<organism evidence="3 4">
    <name type="scientific">Australozyma saopauloensis</name>
    <dbReference type="NCBI Taxonomy" id="291208"/>
    <lineage>
        <taxon>Eukaryota</taxon>
        <taxon>Fungi</taxon>
        <taxon>Dikarya</taxon>
        <taxon>Ascomycota</taxon>
        <taxon>Saccharomycotina</taxon>
        <taxon>Pichiomycetes</taxon>
        <taxon>Metschnikowiaceae</taxon>
        <taxon>Australozyma</taxon>
    </lineage>
</organism>
<sequence>MTKATRVGNLLAVHEMPGEQSCSQIQQTYVRKLQADLDRTKKFVDQTDEATAQLEDEEDKETRAEEKRDNATEENGQNNQSNDINRKAHLLALYEVYKQLPYLAIKNDLIGIATATKLTAEAVNEQIRTSEQFEKENAAAIEDIESLKTILSDYQKVVTLLQKRLESHPARMAELQNKIIDLDTRKNNLSSLRAKARESSGNAKKVEDLLYVHAQRLIVKLHAMMDWENTSVADESTFRTNILRSSTFLKTLVSNLVSFESTWVSVGKGTSEEHLAKLMIQHGILQERDTQHEGFEGYEVALRRYGY</sequence>
<evidence type="ECO:0000256" key="2">
    <source>
        <dbReference type="SAM" id="MobiDB-lite"/>
    </source>
</evidence>
<feature type="compositionally biased region" description="Polar residues" evidence="2">
    <location>
        <begin position="73"/>
        <end position="83"/>
    </location>
</feature>
<gene>
    <name evidence="3" type="ORF">PUMCH_002370</name>
</gene>
<dbReference type="GeneID" id="88173435"/>
<keyword evidence="4" id="KW-1185">Reference proteome</keyword>
<feature type="region of interest" description="Disordered" evidence="2">
    <location>
        <begin position="44"/>
        <end position="83"/>
    </location>
</feature>
<dbReference type="AlphaFoldDB" id="A0AAX4H9B8"/>
<name>A0AAX4H9B8_9ASCO</name>
<accession>A0AAX4H9B8</accession>
<dbReference type="Proteomes" id="UP001338582">
    <property type="component" value="Chromosome 3"/>
</dbReference>
<reference evidence="3 4" key="1">
    <citation type="submission" date="2023-10" db="EMBL/GenBank/DDBJ databases">
        <title>Draft Genome Sequence of Candida saopaulonensis from a very Premature Infant with Sepsis.</title>
        <authorList>
            <person name="Ning Y."/>
            <person name="Dai R."/>
            <person name="Xiao M."/>
            <person name="Xu Y."/>
            <person name="Yan Q."/>
            <person name="Zhang L."/>
        </authorList>
    </citation>
    <scope>NUCLEOTIDE SEQUENCE [LARGE SCALE GENOMIC DNA]</scope>
    <source>
        <strain evidence="3 4">19XY460</strain>
    </source>
</reference>
<dbReference type="EMBL" id="CP138896">
    <property type="protein sequence ID" value="WPK25069.1"/>
    <property type="molecule type" value="Genomic_DNA"/>
</dbReference>
<proteinExistence type="predicted"/>
<keyword evidence="1" id="KW-0175">Coiled coil</keyword>
<feature type="coiled-coil region" evidence="1">
    <location>
        <begin position="130"/>
        <end position="192"/>
    </location>
</feature>
<dbReference type="RefSeq" id="XP_062877452.1">
    <property type="nucleotide sequence ID" value="XM_063021382.1"/>
</dbReference>
<evidence type="ECO:0000313" key="3">
    <source>
        <dbReference type="EMBL" id="WPK25069.1"/>
    </source>
</evidence>